<reference evidence="1 2" key="1">
    <citation type="submission" date="2015-10" db="EMBL/GenBank/DDBJ databases">
        <title>Corynebacteirum lowii and Corynebacterium oculi species nova, derived from human clinical disease and and emended description of Corynebacterium mastiditis.</title>
        <authorList>
            <person name="Bernard K."/>
            <person name="Pacheco A.L."/>
            <person name="Mcdougall C."/>
            <person name="Burtx T."/>
            <person name="Weibe D."/>
            <person name="Tyler S."/>
            <person name="Olson A.B."/>
            <person name="Cnockaert M."/>
            <person name="Eguchi H."/>
            <person name="Kuwahara T."/>
            <person name="Nakayama-Imaohji H."/>
            <person name="Boudewijins M."/>
            <person name="Van Hoecke F."/>
            <person name="Bernier A.-M."/>
            <person name="Vandamme P."/>
        </authorList>
    </citation>
    <scope>NUCLEOTIDE SEQUENCE [LARGE SCALE GENOMIC DNA]</scope>
    <source>
        <strain evidence="1 2">NML 130206</strain>
    </source>
</reference>
<dbReference type="RefSeq" id="WP_055176856.1">
    <property type="nucleotide sequence ID" value="NZ_JAUSQY010000001.1"/>
</dbReference>
<dbReference type="AlphaFoldDB" id="A0A0N8W0H2"/>
<dbReference type="Proteomes" id="UP000050488">
    <property type="component" value="Unassembled WGS sequence"/>
</dbReference>
<gene>
    <name evidence="1" type="ORF">Clow_00898</name>
</gene>
<dbReference type="EMBL" id="LKEV01000002">
    <property type="protein sequence ID" value="KQB86690.1"/>
    <property type="molecule type" value="Genomic_DNA"/>
</dbReference>
<organism evidence="1 2">
    <name type="scientific">Corynebacterium lowii</name>
    <dbReference type="NCBI Taxonomy" id="1544413"/>
    <lineage>
        <taxon>Bacteria</taxon>
        <taxon>Bacillati</taxon>
        <taxon>Actinomycetota</taxon>
        <taxon>Actinomycetes</taxon>
        <taxon>Mycobacteriales</taxon>
        <taxon>Corynebacteriaceae</taxon>
        <taxon>Corynebacterium</taxon>
    </lineage>
</organism>
<accession>A0A0N8W0H2</accession>
<proteinExistence type="predicted"/>
<evidence type="ECO:0000313" key="2">
    <source>
        <dbReference type="Proteomes" id="UP000050488"/>
    </source>
</evidence>
<name>A0A0N8W0H2_9CORY</name>
<protein>
    <submittedName>
        <fullName evidence="1">Uncharacterized protein</fullName>
    </submittedName>
</protein>
<comment type="caution">
    <text evidence="1">The sequence shown here is derived from an EMBL/GenBank/DDBJ whole genome shotgun (WGS) entry which is preliminary data.</text>
</comment>
<evidence type="ECO:0000313" key="1">
    <source>
        <dbReference type="EMBL" id="KQB86690.1"/>
    </source>
</evidence>
<sequence>MPQIQFDVLIPDARAEELRGAFNKAGQRLQEAGRVREIALDYDPEPAMAAGVTEQLSEIFEREHEGKTLEQARVRRYTLSVEGVAGSVNELTMSLSRILTPQADLPHDPVLLENEAAHEQPAHYPWTVEVRR</sequence>
<dbReference type="OrthoDB" id="4773472at2"/>
<keyword evidence="2" id="KW-1185">Reference proteome</keyword>